<sequence length="114" mass="12970">MSRILPRSALVARRFHQAPVHELINKTLSLKQDSFTHNHDVIVERSVEMGRKPEHQPKVGAARGLGEHAVMDLLRGPVEKRQDHWRSLKFTPFGNPSKLGNSAKSGNCSYFRYL</sequence>
<reference evidence="1 2" key="1">
    <citation type="journal article" date="2024" name="J Genomics">
        <title>Draft genome sequencing and assembly of Favolaschia claudopus CIRM-BRFM 2984 isolated from oak limbs.</title>
        <authorList>
            <person name="Navarro D."/>
            <person name="Drula E."/>
            <person name="Chaduli D."/>
            <person name="Cazenave R."/>
            <person name="Ahrendt S."/>
            <person name="Wang J."/>
            <person name="Lipzen A."/>
            <person name="Daum C."/>
            <person name="Barry K."/>
            <person name="Grigoriev I.V."/>
            <person name="Favel A."/>
            <person name="Rosso M.N."/>
            <person name="Martin F."/>
        </authorList>
    </citation>
    <scope>NUCLEOTIDE SEQUENCE [LARGE SCALE GENOMIC DNA]</scope>
    <source>
        <strain evidence="1 2">CIRM-BRFM 2984</strain>
    </source>
</reference>
<proteinExistence type="predicted"/>
<evidence type="ECO:0000313" key="1">
    <source>
        <dbReference type="EMBL" id="KAK7025722.1"/>
    </source>
</evidence>
<dbReference type="AlphaFoldDB" id="A0AAW0BHF5"/>
<evidence type="ECO:0000313" key="2">
    <source>
        <dbReference type="Proteomes" id="UP001362999"/>
    </source>
</evidence>
<dbReference type="EMBL" id="JAWWNJ010000033">
    <property type="protein sequence ID" value="KAK7025722.1"/>
    <property type="molecule type" value="Genomic_DNA"/>
</dbReference>
<protein>
    <submittedName>
        <fullName evidence="1">Uncharacterized protein</fullName>
    </submittedName>
</protein>
<keyword evidence="2" id="KW-1185">Reference proteome</keyword>
<organism evidence="1 2">
    <name type="scientific">Favolaschia claudopus</name>
    <dbReference type="NCBI Taxonomy" id="2862362"/>
    <lineage>
        <taxon>Eukaryota</taxon>
        <taxon>Fungi</taxon>
        <taxon>Dikarya</taxon>
        <taxon>Basidiomycota</taxon>
        <taxon>Agaricomycotina</taxon>
        <taxon>Agaricomycetes</taxon>
        <taxon>Agaricomycetidae</taxon>
        <taxon>Agaricales</taxon>
        <taxon>Marasmiineae</taxon>
        <taxon>Mycenaceae</taxon>
        <taxon>Favolaschia</taxon>
    </lineage>
</organism>
<accession>A0AAW0BHF5</accession>
<dbReference type="Proteomes" id="UP001362999">
    <property type="component" value="Unassembled WGS sequence"/>
</dbReference>
<name>A0AAW0BHF5_9AGAR</name>
<comment type="caution">
    <text evidence="1">The sequence shown here is derived from an EMBL/GenBank/DDBJ whole genome shotgun (WGS) entry which is preliminary data.</text>
</comment>
<gene>
    <name evidence="1" type="ORF">R3P38DRAFT_2778523</name>
</gene>